<proteinExistence type="inferred from homology"/>
<dbReference type="AlphaFoldDB" id="A0A8T4GUD4"/>
<feature type="transmembrane region" description="Helical" evidence="7">
    <location>
        <begin position="55"/>
        <end position="85"/>
    </location>
</feature>
<dbReference type="PROSITE" id="PS50928">
    <property type="entry name" value="ABC_TM1"/>
    <property type="match status" value="1"/>
</dbReference>
<keyword evidence="10" id="KW-1185">Reference proteome</keyword>
<sequence>MSVAGDRLRERLTPPLAVFVLALAGWTVASANAPPILLPGPAAVLDAFLADPGAFADAIAVSAITAAGGLALGAAVGLTLAFVSIGSAPGRAVVEPAVVGFRIAPLTAIAPLVFLWFGTGIPVRIVLVSVMTTFPVTVASIDGLRSTPRSYLDLLGSVGASEWQTFRTVRLPAALPSVFAGLKLGAALSVTGTIVAELLTLRGGLGGGVWDAGRYARTAELFAYLFVIALFGVLFYGVAALVEQYATRRWGIDGAEA</sequence>
<feature type="transmembrane region" description="Helical" evidence="7">
    <location>
        <begin position="221"/>
        <end position="242"/>
    </location>
</feature>
<accession>A0A8T4GUD4</accession>
<keyword evidence="6 7" id="KW-0472">Membrane</keyword>
<dbReference type="Gene3D" id="1.10.3720.10">
    <property type="entry name" value="MetI-like"/>
    <property type="match status" value="1"/>
</dbReference>
<dbReference type="CDD" id="cd06261">
    <property type="entry name" value="TM_PBP2"/>
    <property type="match status" value="1"/>
</dbReference>
<comment type="subcellular location">
    <subcellularLocation>
        <location evidence="1 7">Cell membrane</location>
        <topology evidence="1 7">Multi-pass membrane protein</topology>
    </subcellularLocation>
</comment>
<dbReference type="EMBL" id="JAGGLC010000002">
    <property type="protein sequence ID" value="MBP1986479.1"/>
    <property type="molecule type" value="Genomic_DNA"/>
</dbReference>
<dbReference type="GO" id="GO:0055085">
    <property type="term" value="P:transmembrane transport"/>
    <property type="evidence" value="ECO:0007669"/>
    <property type="project" value="InterPro"/>
</dbReference>
<evidence type="ECO:0000256" key="4">
    <source>
        <dbReference type="ARBA" id="ARBA00022692"/>
    </source>
</evidence>
<dbReference type="GO" id="GO:0005886">
    <property type="term" value="C:plasma membrane"/>
    <property type="evidence" value="ECO:0007669"/>
    <property type="project" value="UniProtKB-SubCell"/>
</dbReference>
<keyword evidence="3" id="KW-1003">Cell membrane</keyword>
<feature type="domain" description="ABC transmembrane type-1" evidence="8">
    <location>
        <begin position="55"/>
        <end position="243"/>
    </location>
</feature>
<dbReference type="Proteomes" id="UP000823736">
    <property type="component" value="Unassembled WGS sequence"/>
</dbReference>
<feature type="transmembrane region" description="Helical" evidence="7">
    <location>
        <begin position="123"/>
        <end position="141"/>
    </location>
</feature>
<dbReference type="PANTHER" id="PTHR30151:SF0">
    <property type="entry name" value="ABC TRANSPORTER PERMEASE PROTEIN MJ0413-RELATED"/>
    <property type="match status" value="1"/>
</dbReference>
<reference evidence="9" key="1">
    <citation type="submission" date="2021-03" db="EMBL/GenBank/DDBJ databases">
        <title>Genomic Encyclopedia of Type Strains, Phase IV (KMG-IV): sequencing the most valuable type-strain genomes for metagenomic binning, comparative biology and taxonomic classification.</title>
        <authorList>
            <person name="Goeker M."/>
        </authorList>
    </citation>
    <scope>NUCLEOTIDE SEQUENCE</scope>
    <source>
        <strain evidence="9">DSM 26232</strain>
    </source>
</reference>
<dbReference type="RefSeq" id="WP_321168775.1">
    <property type="nucleotide sequence ID" value="NZ_JAGGLC010000002.1"/>
</dbReference>
<evidence type="ECO:0000256" key="2">
    <source>
        <dbReference type="ARBA" id="ARBA00022448"/>
    </source>
</evidence>
<name>A0A8T4GUD4_9EURY</name>
<organism evidence="9 10">
    <name type="scientific">Halolamina salifodinae</name>
    <dbReference type="NCBI Taxonomy" id="1202767"/>
    <lineage>
        <taxon>Archaea</taxon>
        <taxon>Methanobacteriati</taxon>
        <taxon>Methanobacteriota</taxon>
        <taxon>Stenosarchaea group</taxon>
        <taxon>Halobacteria</taxon>
        <taxon>Halobacteriales</taxon>
        <taxon>Haloferacaceae</taxon>
    </lineage>
</organism>
<evidence type="ECO:0000256" key="3">
    <source>
        <dbReference type="ARBA" id="ARBA00022475"/>
    </source>
</evidence>
<evidence type="ECO:0000256" key="5">
    <source>
        <dbReference type="ARBA" id="ARBA00022989"/>
    </source>
</evidence>
<dbReference type="SUPFAM" id="SSF161098">
    <property type="entry name" value="MetI-like"/>
    <property type="match status" value="1"/>
</dbReference>
<comment type="similarity">
    <text evidence="7">Belongs to the binding-protein-dependent transport system permease family.</text>
</comment>
<feature type="transmembrane region" description="Helical" evidence="7">
    <location>
        <begin position="97"/>
        <end position="117"/>
    </location>
</feature>
<evidence type="ECO:0000256" key="1">
    <source>
        <dbReference type="ARBA" id="ARBA00004651"/>
    </source>
</evidence>
<comment type="caution">
    <text evidence="9">The sequence shown here is derived from an EMBL/GenBank/DDBJ whole genome shotgun (WGS) entry which is preliminary data.</text>
</comment>
<keyword evidence="2 7" id="KW-0813">Transport</keyword>
<keyword evidence="5 7" id="KW-1133">Transmembrane helix</keyword>
<feature type="transmembrane region" description="Helical" evidence="7">
    <location>
        <begin position="180"/>
        <end position="201"/>
    </location>
</feature>
<dbReference type="InterPro" id="IPR035906">
    <property type="entry name" value="MetI-like_sf"/>
</dbReference>
<evidence type="ECO:0000313" key="9">
    <source>
        <dbReference type="EMBL" id="MBP1986479.1"/>
    </source>
</evidence>
<evidence type="ECO:0000256" key="6">
    <source>
        <dbReference type="ARBA" id="ARBA00023136"/>
    </source>
</evidence>
<dbReference type="PANTHER" id="PTHR30151">
    <property type="entry name" value="ALKANE SULFONATE ABC TRANSPORTER-RELATED, MEMBRANE SUBUNIT"/>
    <property type="match status" value="1"/>
</dbReference>
<evidence type="ECO:0000256" key="7">
    <source>
        <dbReference type="RuleBase" id="RU363032"/>
    </source>
</evidence>
<evidence type="ECO:0000259" key="8">
    <source>
        <dbReference type="PROSITE" id="PS50928"/>
    </source>
</evidence>
<evidence type="ECO:0000313" key="10">
    <source>
        <dbReference type="Proteomes" id="UP000823736"/>
    </source>
</evidence>
<protein>
    <submittedName>
        <fullName evidence="9">NitT/TauT family transport system permease protein</fullName>
    </submittedName>
</protein>
<dbReference type="InterPro" id="IPR000515">
    <property type="entry name" value="MetI-like"/>
</dbReference>
<gene>
    <name evidence="9" type="ORF">J2753_000973</name>
</gene>
<dbReference type="Pfam" id="PF00528">
    <property type="entry name" value="BPD_transp_1"/>
    <property type="match status" value="1"/>
</dbReference>
<keyword evidence="4 7" id="KW-0812">Transmembrane</keyword>